<dbReference type="SUPFAM" id="SSF46689">
    <property type="entry name" value="Homeodomain-like"/>
    <property type="match status" value="1"/>
</dbReference>
<keyword evidence="3" id="KW-0804">Transcription</keyword>
<dbReference type="EMBL" id="JBHLTC010000036">
    <property type="protein sequence ID" value="MFC0627954.1"/>
    <property type="molecule type" value="Genomic_DNA"/>
</dbReference>
<evidence type="ECO:0000313" key="7">
    <source>
        <dbReference type="Proteomes" id="UP001589890"/>
    </source>
</evidence>
<evidence type="ECO:0000256" key="1">
    <source>
        <dbReference type="ARBA" id="ARBA00023015"/>
    </source>
</evidence>
<reference evidence="6 7" key="1">
    <citation type="submission" date="2024-09" db="EMBL/GenBank/DDBJ databases">
        <authorList>
            <person name="Sun Q."/>
            <person name="Mori K."/>
        </authorList>
    </citation>
    <scope>NUCLEOTIDE SEQUENCE [LARGE SCALE GENOMIC DNA]</scope>
    <source>
        <strain evidence="6 7">CGMCC 1.15906</strain>
    </source>
</reference>
<evidence type="ECO:0000313" key="6">
    <source>
        <dbReference type="EMBL" id="MFC0627954.1"/>
    </source>
</evidence>
<dbReference type="Pfam" id="PF02909">
    <property type="entry name" value="TetR_C_1"/>
    <property type="match status" value="1"/>
</dbReference>
<dbReference type="PANTHER" id="PTHR30055:SF151">
    <property type="entry name" value="TRANSCRIPTIONAL REGULATORY PROTEIN"/>
    <property type="match status" value="1"/>
</dbReference>
<dbReference type="RefSeq" id="WP_380053269.1">
    <property type="nucleotide sequence ID" value="NZ_JBHLTC010000036.1"/>
</dbReference>
<accession>A0ABV6QTI6</accession>
<keyword evidence="2 4" id="KW-0238">DNA-binding</keyword>
<evidence type="ECO:0000259" key="5">
    <source>
        <dbReference type="PROSITE" id="PS50977"/>
    </source>
</evidence>
<feature type="domain" description="HTH tetR-type" evidence="5">
    <location>
        <begin position="29"/>
        <end position="89"/>
    </location>
</feature>
<evidence type="ECO:0000256" key="3">
    <source>
        <dbReference type="ARBA" id="ARBA00023163"/>
    </source>
</evidence>
<evidence type="ECO:0000256" key="4">
    <source>
        <dbReference type="PROSITE-ProRule" id="PRU00335"/>
    </source>
</evidence>
<protein>
    <submittedName>
        <fullName evidence="6">TetR/AcrR family transcriptional regulator</fullName>
    </submittedName>
</protein>
<feature type="DNA-binding region" description="H-T-H motif" evidence="4">
    <location>
        <begin position="52"/>
        <end position="71"/>
    </location>
</feature>
<dbReference type="Gene3D" id="1.10.357.10">
    <property type="entry name" value="Tetracycline Repressor, domain 2"/>
    <property type="match status" value="1"/>
</dbReference>
<dbReference type="Proteomes" id="UP001589890">
    <property type="component" value="Unassembled WGS sequence"/>
</dbReference>
<dbReference type="PROSITE" id="PS50977">
    <property type="entry name" value="HTH_TETR_2"/>
    <property type="match status" value="1"/>
</dbReference>
<keyword evidence="7" id="KW-1185">Reference proteome</keyword>
<keyword evidence="1" id="KW-0805">Transcription regulation</keyword>
<comment type="caution">
    <text evidence="6">The sequence shown here is derived from an EMBL/GenBank/DDBJ whole genome shotgun (WGS) entry which is preliminary data.</text>
</comment>
<dbReference type="PANTHER" id="PTHR30055">
    <property type="entry name" value="HTH-TYPE TRANSCRIPTIONAL REGULATOR RUTR"/>
    <property type="match status" value="1"/>
</dbReference>
<dbReference type="InterPro" id="IPR050109">
    <property type="entry name" value="HTH-type_TetR-like_transc_reg"/>
</dbReference>
<dbReference type="Pfam" id="PF00440">
    <property type="entry name" value="TetR_N"/>
    <property type="match status" value="1"/>
</dbReference>
<gene>
    <name evidence="6" type="ORF">ACFFGN_28030</name>
</gene>
<dbReference type="Gene3D" id="1.10.10.60">
    <property type="entry name" value="Homeodomain-like"/>
    <property type="match status" value="1"/>
</dbReference>
<dbReference type="InterPro" id="IPR009057">
    <property type="entry name" value="Homeodomain-like_sf"/>
</dbReference>
<dbReference type="SUPFAM" id="SSF48498">
    <property type="entry name" value="Tetracyclin repressor-like, C-terminal domain"/>
    <property type="match status" value="1"/>
</dbReference>
<sequence length="256" mass="27720">MTGKKGSAPDPARSLALLWGPQTRPGRSGVTVRSIVTAALELADTEGLDAVSMRAVAERLKVGTMTLYTHVPGRSELTDLMLDSIYGELYADVAEPSRQPGGWRGAMEFVARRNWEVMDAHPWMHELNVGRTGFGPNSTLRYEAELRPLDGLGLTDVEMDSALALVLSHVEFVARQAAAHRRTQQESGQTDEEWWVSTAPLLERVMAGSAEAFPLAARVGTSAGQEHRALLAPDHALAFGLARILDGLALLIDSRA</sequence>
<organism evidence="6 7">
    <name type="scientific">Kribbella deserti</name>
    <dbReference type="NCBI Taxonomy" id="1926257"/>
    <lineage>
        <taxon>Bacteria</taxon>
        <taxon>Bacillati</taxon>
        <taxon>Actinomycetota</taxon>
        <taxon>Actinomycetes</taxon>
        <taxon>Propionibacteriales</taxon>
        <taxon>Kribbellaceae</taxon>
        <taxon>Kribbella</taxon>
    </lineage>
</organism>
<dbReference type="InterPro" id="IPR004111">
    <property type="entry name" value="Repressor_TetR_C"/>
</dbReference>
<dbReference type="InterPro" id="IPR001647">
    <property type="entry name" value="HTH_TetR"/>
</dbReference>
<proteinExistence type="predicted"/>
<evidence type="ECO:0000256" key="2">
    <source>
        <dbReference type="ARBA" id="ARBA00023125"/>
    </source>
</evidence>
<name>A0ABV6QTI6_9ACTN</name>
<dbReference type="InterPro" id="IPR036271">
    <property type="entry name" value="Tet_transcr_reg_TetR-rel_C_sf"/>
</dbReference>